<dbReference type="Pfam" id="PF00440">
    <property type="entry name" value="TetR_N"/>
    <property type="match status" value="1"/>
</dbReference>
<evidence type="ECO:0000256" key="3">
    <source>
        <dbReference type="ARBA" id="ARBA00023163"/>
    </source>
</evidence>
<organism evidence="6 7">
    <name type="scientific">Arthrobacter gallicola</name>
    <dbReference type="NCBI Taxonomy" id="2762225"/>
    <lineage>
        <taxon>Bacteria</taxon>
        <taxon>Bacillati</taxon>
        <taxon>Actinomycetota</taxon>
        <taxon>Actinomycetes</taxon>
        <taxon>Micrococcales</taxon>
        <taxon>Micrococcaceae</taxon>
        <taxon>Arthrobacter</taxon>
    </lineage>
</organism>
<reference evidence="6 7" key="1">
    <citation type="submission" date="2020-08" db="EMBL/GenBank/DDBJ databases">
        <title>A Genomic Blueprint of the Chicken Gut Microbiome.</title>
        <authorList>
            <person name="Gilroy R."/>
            <person name="Ravi A."/>
            <person name="Getino M."/>
            <person name="Pursley I."/>
            <person name="Horton D.L."/>
            <person name="Alikhan N.-F."/>
            <person name="Baker D."/>
            <person name="Gharbi K."/>
            <person name="Hall N."/>
            <person name="Watson M."/>
            <person name="Adriaenssens E.M."/>
            <person name="Foster-Nyarko E."/>
            <person name="Jarju S."/>
            <person name="Secka A."/>
            <person name="Antonio M."/>
            <person name="Oren A."/>
            <person name="Chaudhuri R."/>
            <person name="La Ragione R.M."/>
            <person name="Hildebrand F."/>
            <person name="Pallen M.J."/>
        </authorList>
    </citation>
    <scope>NUCLEOTIDE SEQUENCE [LARGE SCALE GENOMIC DNA]</scope>
    <source>
        <strain evidence="6 7">Sa2CUA1</strain>
    </source>
</reference>
<proteinExistence type="predicted"/>
<evidence type="ECO:0000256" key="1">
    <source>
        <dbReference type="ARBA" id="ARBA00023015"/>
    </source>
</evidence>
<dbReference type="InterPro" id="IPR001647">
    <property type="entry name" value="HTH_TetR"/>
</dbReference>
<dbReference type="PROSITE" id="PS50977">
    <property type="entry name" value="HTH_TETR_2"/>
    <property type="match status" value="1"/>
</dbReference>
<keyword evidence="3" id="KW-0804">Transcription</keyword>
<accession>A0ABR8UNN2</accession>
<feature type="DNA-binding region" description="H-T-H motif" evidence="4">
    <location>
        <begin position="36"/>
        <end position="55"/>
    </location>
</feature>
<name>A0ABR8UNN2_9MICC</name>
<dbReference type="PRINTS" id="PR00455">
    <property type="entry name" value="HTHTETR"/>
</dbReference>
<dbReference type="RefSeq" id="WP_191806537.1">
    <property type="nucleotide sequence ID" value="NZ_JACSQD010000001.1"/>
</dbReference>
<dbReference type="SUPFAM" id="SSF46689">
    <property type="entry name" value="Homeodomain-like"/>
    <property type="match status" value="1"/>
</dbReference>
<keyword evidence="2 4" id="KW-0238">DNA-binding</keyword>
<dbReference type="Proteomes" id="UP000609874">
    <property type="component" value="Unassembled WGS sequence"/>
</dbReference>
<evidence type="ECO:0000313" key="7">
    <source>
        <dbReference type="Proteomes" id="UP000609874"/>
    </source>
</evidence>
<comment type="caution">
    <text evidence="6">The sequence shown here is derived from an EMBL/GenBank/DDBJ whole genome shotgun (WGS) entry which is preliminary data.</text>
</comment>
<evidence type="ECO:0000256" key="2">
    <source>
        <dbReference type="ARBA" id="ARBA00023125"/>
    </source>
</evidence>
<keyword evidence="7" id="KW-1185">Reference proteome</keyword>
<dbReference type="PANTHER" id="PTHR47506:SF1">
    <property type="entry name" value="HTH-TYPE TRANSCRIPTIONAL REGULATOR YJDC"/>
    <property type="match status" value="1"/>
</dbReference>
<protein>
    <submittedName>
        <fullName evidence="6">TetR/AcrR family transcriptional regulator</fullName>
    </submittedName>
</protein>
<sequence length="205" mass="22073">MPRITAPTVAEHRAAQQRALLDAARTLLAKTGEAPSMAEVAALAGLARPSAYQYYKSRTDLLNALVQDVFPRWAQRVEDAMAAEKQPADRILAYVLTNIALVAEGEHAVGNALAAVAPSEELDAQSSRMHQQLLDPLVSTLEEMGAADAGITASLINSMVHSGTRLLEAGIPHEQVRERVYDLLGPYVRAHGGHPQLQEVEDKAP</sequence>
<evidence type="ECO:0000313" key="6">
    <source>
        <dbReference type="EMBL" id="MBD7994167.1"/>
    </source>
</evidence>
<dbReference type="PANTHER" id="PTHR47506">
    <property type="entry name" value="TRANSCRIPTIONAL REGULATORY PROTEIN"/>
    <property type="match status" value="1"/>
</dbReference>
<keyword evidence="1" id="KW-0805">Transcription regulation</keyword>
<gene>
    <name evidence="6" type="ORF">H9639_02510</name>
</gene>
<dbReference type="EMBL" id="JACSQD010000001">
    <property type="protein sequence ID" value="MBD7994167.1"/>
    <property type="molecule type" value="Genomic_DNA"/>
</dbReference>
<evidence type="ECO:0000256" key="4">
    <source>
        <dbReference type="PROSITE-ProRule" id="PRU00335"/>
    </source>
</evidence>
<dbReference type="InterPro" id="IPR009057">
    <property type="entry name" value="Homeodomain-like_sf"/>
</dbReference>
<dbReference type="Gene3D" id="1.10.357.10">
    <property type="entry name" value="Tetracycline Repressor, domain 2"/>
    <property type="match status" value="1"/>
</dbReference>
<feature type="domain" description="HTH tetR-type" evidence="5">
    <location>
        <begin position="14"/>
        <end position="73"/>
    </location>
</feature>
<evidence type="ECO:0000259" key="5">
    <source>
        <dbReference type="PROSITE" id="PS50977"/>
    </source>
</evidence>